<dbReference type="EMBL" id="JAULJE010000020">
    <property type="protein sequence ID" value="KAK1331560.1"/>
    <property type="molecule type" value="Genomic_DNA"/>
</dbReference>
<reference evidence="2" key="1">
    <citation type="submission" date="2023-06" db="EMBL/GenBank/DDBJ databases">
        <title>Reference genome for the Northern bat (Eptesicus nilssonii), a most northern bat species.</title>
        <authorList>
            <person name="Laine V.N."/>
            <person name="Pulliainen A.T."/>
            <person name="Lilley T.M."/>
        </authorList>
    </citation>
    <scope>NUCLEOTIDE SEQUENCE</scope>
    <source>
        <strain evidence="2">BLF_Eptnil</strain>
        <tissue evidence="2">Kidney</tissue>
    </source>
</reference>
<dbReference type="AlphaFoldDB" id="A0AA40LG95"/>
<feature type="region of interest" description="Disordered" evidence="1">
    <location>
        <begin position="128"/>
        <end position="147"/>
    </location>
</feature>
<evidence type="ECO:0000313" key="3">
    <source>
        <dbReference type="Proteomes" id="UP001177744"/>
    </source>
</evidence>
<dbReference type="PANTHER" id="PTHR38506:SF1">
    <property type="entry name" value="RIKEN CDNA 4930544D05 GENE"/>
    <property type="match status" value="1"/>
</dbReference>
<organism evidence="2 3">
    <name type="scientific">Cnephaeus nilssonii</name>
    <name type="common">Northern bat</name>
    <name type="synonym">Eptesicus nilssonii</name>
    <dbReference type="NCBI Taxonomy" id="3371016"/>
    <lineage>
        <taxon>Eukaryota</taxon>
        <taxon>Metazoa</taxon>
        <taxon>Chordata</taxon>
        <taxon>Craniata</taxon>
        <taxon>Vertebrata</taxon>
        <taxon>Euteleostomi</taxon>
        <taxon>Mammalia</taxon>
        <taxon>Eutheria</taxon>
        <taxon>Laurasiatheria</taxon>
        <taxon>Chiroptera</taxon>
        <taxon>Yangochiroptera</taxon>
        <taxon>Vespertilionidae</taxon>
        <taxon>Cnephaeus</taxon>
    </lineage>
</organism>
<feature type="compositionally biased region" description="Gly residues" evidence="1">
    <location>
        <begin position="212"/>
        <end position="224"/>
    </location>
</feature>
<feature type="compositionally biased region" description="Pro residues" evidence="1">
    <location>
        <begin position="291"/>
        <end position="302"/>
    </location>
</feature>
<sequence>MKGTPSSLETLLWVYHFHSSTEVALQPPLLSSLELAVAAAHEYLEQRFTELKSREPPAPEPTLGLLLREAAASVLNFGTTLLEVGRWGAEEGREGGEGPLHPQLTPAPPPPPMKISALWLQQEVRGLGGDDRSAAGPAPDAGDPGGALARVAQAAGQGTRRAGAAVGASARFLLQGAWLCLCGRGLRGSASFLQQCGSQLGLGTPGEPVSSGWGGDLGARGGAVGETRSRLPPAPGNRDTQKTSRRRPAAVQRMGDRRTHSRPRPTLRSNKAPAETRRPKRLQSPLVWPRPLRPNPLSPAPCPSGSALRVGSVGTLGTLVPSPAQQRHAQRRLGDFLGN</sequence>
<dbReference type="PANTHER" id="PTHR38506">
    <property type="entry name" value="RIKEN CDNA 4930544D05 GENE"/>
    <property type="match status" value="1"/>
</dbReference>
<gene>
    <name evidence="2" type="ORF">QTO34_009517</name>
</gene>
<feature type="compositionally biased region" description="Low complexity" evidence="1">
    <location>
        <begin position="134"/>
        <end position="147"/>
    </location>
</feature>
<dbReference type="Proteomes" id="UP001177744">
    <property type="component" value="Unassembled WGS sequence"/>
</dbReference>
<name>A0AA40LG95_CNENI</name>
<evidence type="ECO:0000313" key="2">
    <source>
        <dbReference type="EMBL" id="KAK1331560.1"/>
    </source>
</evidence>
<dbReference type="InterPro" id="IPR038963">
    <property type="entry name" value="C17orf107"/>
</dbReference>
<evidence type="ECO:0000256" key="1">
    <source>
        <dbReference type="SAM" id="MobiDB-lite"/>
    </source>
</evidence>
<comment type="caution">
    <text evidence="2">The sequence shown here is derived from an EMBL/GenBank/DDBJ whole genome shotgun (WGS) entry which is preliminary data.</text>
</comment>
<protein>
    <submittedName>
        <fullName evidence="2">Uncharacterized protein</fullName>
    </submittedName>
</protein>
<proteinExistence type="predicted"/>
<keyword evidence="3" id="KW-1185">Reference proteome</keyword>
<feature type="region of interest" description="Disordered" evidence="1">
    <location>
        <begin position="205"/>
        <end position="339"/>
    </location>
</feature>
<dbReference type="Pfam" id="PF17688">
    <property type="entry name" value="DUF5536"/>
    <property type="match status" value="2"/>
</dbReference>
<accession>A0AA40LG95</accession>